<dbReference type="CDD" id="cd08704">
    <property type="entry name" value="Met_tRNA_FMT_C"/>
    <property type="match status" value="1"/>
</dbReference>
<keyword evidence="3 5" id="KW-0808">Transferase</keyword>
<evidence type="ECO:0000256" key="2">
    <source>
        <dbReference type="ARBA" id="ARBA00012261"/>
    </source>
</evidence>
<name>A0A2H0N5K2_9BACT</name>
<protein>
    <recommendedName>
        <fullName evidence="2 5">Methionyl-tRNA formyltransferase</fullName>
        <ecNumber evidence="2 5">2.1.2.9</ecNumber>
    </recommendedName>
</protein>
<comment type="function">
    <text evidence="5">Attaches a formyl group to the free amino group of methionyl-tRNA(fMet). The formyl group appears to play a dual role in the initiator identity of N-formylmethionyl-tRNA by promoting its recognition by IF2 and preventing the misappropriation of this tRNA by the elongation apparatus.</text>
</comment>
<organism evidence="8 9">
    <name type="scientific">Candidatus Magasanikbacteria bacterium CG11_big_fil_rev_8_21_14_0_20_39_34</name>
    <dbReference type="NCBI Taxonomy" id="1974653"/>
    <lineage>
        <taxon>Bacteria</taxon>
        <taxon>Candidatus Magasanikiibacteriota</taxon>
    </lineage>
</organism>
<dbReference type="InterPro" id="IPR005794">
    <property type="entry name" value="Fmt"/>
</dbReference>
<dbReference type="InterPro" id="IPR041711">
    <property type="entry name" value="Met-tRNA-FMT_N"/>
</dbReference>
<dbReference type="InterPro" id="IPR002376">
    <property type="entry name" value="Formyl_transf_N"/>
</dbReference>
<evidence type="ECO:0000256" key="4">
    <source>
        <dbReference type="ARBA" id="ARBA00022917"/>
    </source>
</evidence>
<dbReference type="GO" id="GO:0005829">
    <property type="term" value="C:cytosol"/>
    <property type="evidence" value="ECO:0007669"/>
    <property type="project" value="TreeGrafter"/>
</dbReference>
<dbReference type="GO" id="GO:0004479">
    <property type="term" value="F:methionyl-tRNA formyltransferase activity"/>
    <property type="evidence" value="ECO:0007669"/>
    <property type="project" value="UniProtKB-UniRule"/>
</dbReference>
<feature type="domain" description="Formyl transferase C-terminal" evidence="7">
    <location>
        <begin position="210"/>
        <end position="304"/>
    </location>
</feature>
<dbReference type="Pfam" id="PF00551">
    <property type="entry name" value="Formyl_trans_N"/>
    <property type="match status" value="1"/>
</dbReference>
<sequence length="313" mass="34321">MQQDSAQNGTPIVFFGTQTFACHILQGLLQSPFFHVSLVITQPDKPVGRKKVLTPSPVKTLAQSFEIPTETPNSLKNYQIPPGSPALAVVAQYGKIIPESILNSFSMGVINVHTSLLPKYRGASPIQSAIVNGDTQTGVTIMLMDVGMDTGPILSYETLRILPDDTYPEVDQKLANIGSELLLQTLPKVLDGTITPQKQNDSEATACKMLSREDGKIHWDTMKANHIYNLYRGLTPWPGVWTTLDGLRLKLHKITPSEKGIPAGVLLFEDGKIYVGAMEGSIEILDLQLEGKPSMNAQTFINGFQKYNHAHLI</sequence>
<evidence type="ECO:0000313" key="9">
    <source>
        <dbReference type="Proteomes" id="UP000229600"/>
    </source>
</evidence>
<dbReference type="InterPro" id="IPR005793">
    <property type="entry name" value="Formyl_trans_C"/>
</dbReference>
<keyword evidence="4 5" id="KW-0648">Protein biosynthesis</keyword>
<evidence type="ECO:0000259" key="6">
    <source>
        <dbReference type="Pfam" id="PF00551"/>
    </source>
</evidence>
<evidence type="ECO:0000256" key="1">
    <source>
        <dbReference type="ARBA" id="ARBA00010699"/>
    </source>
</evidence>
<dbReference type="CDD" id="cd08646">
    <property type="entry name" value="FMT_core_Met-tRNA-FMT_N"/>
    <property type="match status" value="1"/>
</dbReference>
<dbReference type="Gene3D" id="3.40.50.12230">
    <property type="match status" value="1"/>
</dbReference>
<accession>A0A2H0N5K2</accession>
<comment type="similarity">
    <text evidence="1 5">Belongs to the Fmt family.</text>
</comment>
<dbReference type="InterPro" id="IPR011034">
    <property type="entry name" value="Formyl_transferase-like_C_sf"/>
</dbReference>
<evidence type="ECO:0000259" key="7">
    <source>
        <dbReference type="Pfam" id="PF02911"/>
    </source>
</evidence>
<evidence type="ECO:0000256" key="5">
    <source>
        <dbReference type="HAMAP-Rule" id="MF_00182"/>
    </source>
</evidence>
<dbReference type="PANTHER" id="PTHR11138:SF5">
    <property type="entry name" value="METHIONYL-TRNA FORMYLTRANSFERASE, MITOCHONDRIAL"/>
    <property type="match status" value="1"/>
</dbReference>
<dbReference type="InterPro" id="IPR044135">
    <property type="entry name" value="Met-tRNA-FMT_C"/>
</dbReference>
<dbReference type="AlphaFoldDB" id="A0A2H0N5K2"/>
<dbReference type="EC" id="2.1.2.9" evidence="2 5"/>
<comment type="catalytic activity">
    <reaction evidence="5">
        <text>L-methionyl-tRNA(fMet) + (6R)-10-formyltetrahydrofolate = N-formyl-L-methionyl-tRNA(fMet) + (6S)-5,6,7,8-tetrahydrofolate + H(+)</text>
        <dbReference type="Rhea" id="RHEA:24380"/>
        <dbReference type="Rhea" id="RHEA-COMP:9952"/>
        <dbReference type="Rhea" id="RHEA-COMP:9953"/>
        <dbReference type="ChEBI" id="CHEBI:15378"/>
        <dbReference type="ChEBI" id="CHEBI:57453"/>
        <dbReference type="ChEBI" id="CHEBI:78530"/>
        <dbReference type="ChEBI" id="CHEBI:78844"/>
        <dbReference type="ChEBI" id="CHEBI:195366"/>
        <dbReference type="EC" id="2.1.2.9"/>
    </reaction>
</comment>
<dbReference type="HAMAP" id="MF_00182">
    <property type="entry name" value="Formyl_trans"/>
    <property type="match status" value="1"/>
</dbReference>
<dbReference type="PROSITE" id="PS00373">
    <property type="entry name" value="GART"/>
    <property type="match status" value="1"/>
</dbReference>
<gene>
    <name evidence="5" type="primary">fmt</name>
    <name evidence="8" type="ORF">COV59_03160</name>
</gene>
<dbReference type="EMBL" id="PCWN01000007">
    <property type="protein sequence ID" value="PIR04158.1"/>
    <property type="molecule type" value="Genomic_DNA"/>
</dbReference>
<dbReference type="Pfam" id="PF02911">
    <property type="entry name" value="Formyl_trans_C"/>
    <property type="match status" value="1"/>
</dbReference>
<feature type="domain" description="Formyl transferase N-terminal" evidence="6">
    <location>
        <begin position="12"/>
        <end position="185"/>
    </location>
</feature>
<dbReference type="PANTHER" id="PTHR11138">
    <property type="entry name" value="METHIONYL-TRNA FORMYLTRANSFERASE"/>
    <property type="match status" value="1"/>
</dbReference>
<dbReference type="InterPro" id="IPR036477">
    <property type="entry name" value="Formyl_transf_N_sf"/>
</dbReference>
<dbReference type="Proteomes" id="UP000229600">
    <property type="component" value="Unassembled WGS sequence"/>
</dbReference>
<comment type="caution">
    <text evidence="8">The sequence shown here is derived from an EMBL/GenBank/DDBJ whole genome shotgun (WGS) entry which is preliminary data.</text>
</comment>
<reference evidence="8 9" key="1">
    <citation type="submission" date="2017-09" db="EMBL/GenBank/DDBJ databases">
        <title>Depth-based differentiation of microbial function through sediment-hosted aquifers and enrichment of novel symbionts in the deep terrestrial subsurface.</title>
        <authorList>
            <person name="Probst A.J."/>
            <person name="Ladd B."/>
            <person name="Jarett J.K."/>
            <person name="Geller-Mcgrath D.E."/>
            <person name="Sieber C.M."/>
            <person name="Emerson J.B."/>
            <person name="Anantharaman K."/>
            <person name="Thomas B.C."/>
            <person name="Malmstrom R."/>
            <person name="Stieglmeier M."/>
            <person name="Klingl A."/>
            <person name="Woyke T."/>
            <person name="Ryan C.M."/>
            <person name="Banfield J.F."/>
        </authorList>
    </citation>
    <scope>NUCLEOTIDE SEQUENCE [LARGE SCALE GENOMIC DNA]</scope>
    <source>
        <strain evidence="8">CG11_big_fil_rev_8_21_14_0_20_39_34</strain>
    </source>
</reference>
<evidence type="ECO:0000313" key="8">
    <source>
        <dbReference type="EMBL" id="PIR04158.1"/>
    </source>
</evidence>
<dbReference type="SUPFAM" id="SSF50486">
    <property type="entry name" value="FMT C-terminal domain-like"/>
    <property type="match status" value="1"/>
</dbReference>
<evidence type="ECO:0000256" key="3">
    <source>
        <dbReference type="ARBA" id="ARBA00022679"/>
    </source>
</evidence>
<feature type="binding site" evidence="5">
    <location>
        <begin position="115"/>
        <end position="118"/>
    </location>
    <ligand>
        <name>(6S)-5,6,7,8-tetrahydrofolate</name>
        <dbReference type="ChEBI" id="CHEBI:57453"/>
    </ligand>
</feature>
<dbReference type="SUPFAM" id="SSF53328">
    <property type="entry name" value="Formyltransferase"/>
    <property type="match status" value="1"/>
</dbReference>
<proteinExistence type="inferred from homology"/>
<dbReference type="NCBIfam" id="TIGR00460">
    <property type="entry name" value="fmt"/>
    <property type="match status" value="1"/>
</dbReference>
<dbReference type="InterPro" id="IPR001555">
    <property type="entry name" value="GART_AS"/>
</dbReference>